<dbReference type="EMBL" id="QWIL01000371">
    <property type="protein sequence ID" value="RMY19735.1"/>
    <property type="molecule type" value="Genomic_DNA"/>
</dbReference>
<feature type="compositionally biased region" description="Basic and acidic residues" evidence="1">
    <location>
        <begin position="359"/>
        <end position="372"/>
    </location>
</feature>
<accession>A0A3M6ZWU2</accession>
<feature type="region of interest" description="Disordered" evidence="1">
    <location>
        <begin position="338"/>
        <end position="392"/>
    </location>
</feature>
<dbReference type="Proteomes" id="UP000271337">
    <property type="component" value="Unassembled WGS sequence"/>
</dbReference>
<evidence type="ECO:0000313" key="3">
    <source>
        <dbReference type="Proteomes" id="UP000271337"/>
    </source>
</evidence>
<name>A0A3M6ZWU2_HORWE</name>
<protein>
    <submittedName>
        <fullName evidence="2">Uncharacterized protein</fullName>
    </submittedName>
</protein>
<feature type="region of interest" description="Disordered" evidence="1">
    <location>
        <begin position="1"/>
        <end position="41"/>
    </location>
</feature>
<comment type="caution">
    <text evidence="2">The sequence shown here is derived from an EMBL/GenBank/DDBJ whole genome shotgun (WGS) entry which is preliminary data.</text>
</comment>
<dbReference type="OrthoDB" id="3878001at2759"/>
<proteinExistence type="predicted"/>
<evidence type="ECO:0000256" key="1">
    <source>
        <dbReference type="SAM" id="MobiDB-lite"/>
    </source>
</evidence>
<dbReference type="VEuPathDB" id="FungiDB:BTJ68_05480"/>
<feature type="compositionally biased region" description="Basic and acidic residues" evidence="1">
    <location>
        <begin position="338"/>
        <end position="352"/>
    </location>
</feature>
<feature type="compositionally biased region" description="Basic and acidic residues" evidence="1">
    <location>
        <begin position="10"/>
        <end position="23"/>
    </location>
</feature>
<sequence>MDAGAGFHNTGKDEGSSRPKDATAEPPISLSRYNETTGTADDDAGCSDDFYVPLLWNLIEVVEIPKQRHSKGRDVPYTELCDLPPSKEKMRWQNVIMQLQPSSTPKKTRQMFMKAIDSFEFDAAVTAGQIIRPLSQTFDSLAFAGRQFLQNSDPFIHNWLTIHSKAKQWANEGILHRKTRVCHTYQDMALTALLELKEDLRQFHAHTRKAYADVQKALSIAIAVDSKWGSQSRPAKDKTIASLHDMAKNGRLGPSHIRYEQIWLKIGALHLHEWMQTMSESFGETALLHKELREHLIRYLPVMASPIEQQERDETLVDRNVLRAMNVKNAAILHSEPGRHLKDMLDEQERPRKYPKLMDNLDGKSEVKRQQDSPELVDSSDSESEVPWSLLPDSEEFNPKNVCRVLF</sequence>
<evidence type="ECO:0000313" key="2">
    <source>
        <dbReference type="EMBL" id="RMY19735.1"/>
    </source>
</evidence>
<organism evidence="2 3">
    <name type="scientific">Hortaea werneckii</name>
    <name type="common">Black yeast</name>
    <name type="synonym">Cladosporium werneckii</name>
    <dbReference type="NCBI Taxonomy" id="91943"/>
    <lineage>
        <taxon>Eukaryota</taxon>
        <taxon>Fungi</taxon>
        <taxon>Dikarya</taxon>
        <taxon>Ascomycota</taxon>
        <taxon>Pezizomycotina</taxon>
        <taxon>Dothideomycetes</taxon>
        <taxon>Dothideomycetidae</taxon>
        <taxon>Mycosphaerellales</taxon>
        <taxon>Teratosphaeriaceae</taxon>
        <taxon>Hortaea</taxon>
    </lineage>
</organism>
<reference evidence="2 3" key="1">
    <citation type="journal article" date="2018" name="BMC Genomics">
        <title>Genomic evidence for intraspecific hybridization in a clonal and extremely halotolerant yeast.</title>
        <authorList>
            <person name="Gostincar C."/>
            <person name="Stajich J.E."/>
            <person name="Zupancic J."/>
            <person name="Zalar P."/>
            <person name="Gunde-Cimerman N."/>
        </authorList>
    </citation>
    <scope>NUCLEOTIDE SEQUENCE [LARGE SCALE GENOMIC DNA]</scope>
    <source>
        <strain evidence="2 3">EXF-6669</strain>
    </source>
</reference>
<gene>
    <name evidence="2" type="ORF">D0867_04505</name>
</gene>
<dbReference type="AlphaFoldDB" id="A0A3M6ZWU2"/>